<feature type="coiled-coil region" evidence="1">
    <location>
        <begin position="59"/>
        <end position="86"/>
    </location>
</feature>
<dbReference type="Pfam" id="PF11505">
    <property type="entry name" value="DUF3216"/>
    <property type="match status" value="1"/>
</dbReference>
<evidence type="ECO:0000256" key="1">
    <source>
        <dbReference type="SAM" id="Coils"/>
    </source>
</evidence>
<dbReference type="InterPro" id="IPR023108">
    <property type="entry name" value="DUF3216"/>
</dbReference>
<dbReference type="GO" id="GO:0008168">
    <property type="term" value="F:methyltransferase activity"/>
    <property type="evidence" value="ECO:0007669"/>
    <property type="project" value="UniProtKB-KW"/>
</dbReference>
<gene>
    <name evidence="3" type="ORF">A3L04_06495</name>
</gene>
<protein>
    <submittedName>
        <fullName evidence="3">Methyltransferase</fullName>
    </submittedName>
</protein>
<dbReference type="Gene3D" id="1.20.120.460">
    <property type="entry name" value="protein pf1176 like"/>
    <property type="match status" value="1"/>
</dbReference>
<dbReference type="EMBL" id="CP015193">
    <property type="protein sequence ID" value="ASJ16745.1"/>
    <property type="molecule type" value="Genomic_DNA"/>
</dbReference>
<keyword evidence="1" id="KW-0175">Coiled coil</keyword>
<keyword evidence="3" id="KW-0489">Methyltransferase</keyword>
<dbReference type="AlphaFoldDB" id="A0A2Z2N3Q0"/>
<dbReference type="GO" id="GO:0032259">
    <property type="term" value="P:methylation"/>
    <property type="evidence" value="ECO:0007669"/>
    <property type="project" value="UniProtKB-KW"/>
</dbReference>
<keyword evidence="3" id="KW-0808">Transferase</keyword>
<name>A0A2Z2N3Q0_9EURY</name>
<dbReference type="RefSeq" id="WP_068578085.1">
    <property type="nucleotide sequence ID" value="NZ_CP015193.1"/>
</dbReference>
<dbReference type="GeneID" id="33322212"/>
<sequence>MELVEEVKSLCERLGENNLVEAIDRFTLLNQGLEKTRGEHFAKAGIYGFLEGILTTLKIKHEDRKIEELLIKVKEAREKEELFLRKARPPISE</sequence>
<dbReference type="Proteomes" id="UP000250189">
    <property type="component" value="Chromosome"/>
</dbReference>
<dbReference type="InterPro" id="IPR038317">
    <property type="entry name" value="Pf1176-like_sf"/>
</dbReference>
<reference evidence="3 4" key="1">
    <citation type="submission" date="2016-04" db="EMBL/GenBank/DDBJ databases">
        <title>Complete genome sequence of Thermococcus chitonophagus type strain GC74.</title>
        <authorList>
            <person name="Oger P.M."/>
        </authorList>
    </citation>
    <scope>NUCLEOTIDE SEQUENCE [LARGE SCALE GENOMIC DNA]</scope>
    <source>
        <strain evidence="3 4">GC74</strain>
    </source>
</reference>
<evidence type="ECO:0000313" key="4">
    <source>
        <dbReference type="Proteomes" id="UP000250189"/>
    </source>
</evidence>
<feature type="domain" description="DUF3216" evidence="2">
    <location>
        <begin position="4"/>
        <end position="91"/>
    </location>
</feature>
<evidence type="ECO:0000313" key="3">
    <source>
        <dbReference type="EMBL" id="ASJ16745.1"/>
    </source>
</evidence>
<keyword evidence="4" id="KW-1185">Reference proteome</keyword>
<accession>A0A2Z2N3Q0</accession>
<dbReference type="OrthoDB" id="101602at2157"/>
<proteinExistence type="predicted"/>
<organism evidence="3 4">
    <name type="scientific">Thermococcus chitonophagus</name>
    <dbReference type="NCBI Taxonomy" id="54262"/>
    <lineage>
        <taxon>Archaea</taxon>
        <taxon>Methanobacteriati</taxon>
        <taxon>Methanobacteriota</taxon>
        <taxon>Thermococci</taxon>
        <taxon>Thermococcales</taxon>
        <taxon>Thermococcaceae</taxon>
        <taxon>Thermococcus</taxon>
    </lineage>
</organism>
<evidence type="ECO:0000259" key="2">
    <source>
        <dbReference type="Pfam" id="PF11505"/>
    </source>
</evidence>